<comment type="similarity">
    <text evidence="1">Belongs to the 'GDSL' lipolytic enzyme family.</text>
</comment>
<keyword evidence="2" id="KW-0812">Transmembrane</keyword>
<reference evidence="3" key="1">
    <citation type="submission" date="2020-02" db="EMBL/GenBank/DDBJ databases">
        <authorList>
            <person name="Scholz U."/>
            <person name="Mascher M."/>
            <person name="Fiebig A."/>
        </authorList>
    </citation>
    <scope>NUCLEOTIDE SEQUENCE</scope>
</reference>
<feature type="transmembrane region" description="Helical" evidence="2">
    <location>
        <begin position="12"/>
        <end position="31"/>
    </location>
</feature>
<dbReference type="PANTHER" id="PTHR22835">
    <property type="entry name" value="ZINC FINGER FYVE DOMAIN CONTAINING PROTEIN"/>
    <property type="match status" value="1"/>
</dbReference>
<accession>A0A7I8KY15</accession>
<evidence type="ECO:0000256" key="1">
    <source>
        <dbReference type="ARBA" id="ARBA00008668"/>
    </source>
</evidence>
<organism evidence="3 4">
    <name type="scientific">Spirodela intermedia</name>
    <name type="common">Intermediate duckweed</name>
    <dbReference type="NCBI Taxonomy" id="51605"/>
    <lineage>
        <taxon>Eukaryota</taxon>
        <taxon>Viridiplantae</taxon>
        <taxon>Streptophyta</taxon>
        <taxon>Embryophyta</taxon>
        <taxon>Tracheophyta</taxon>
        <taxon>Spermatophyta</taxon>
        <taxon>Magnoliopsida</taxon>
        <taxon>Liliopsida</taxon>
        <taxon>Araceae</taxon>
        <taxon>Lemnoideae</taxon>
        <taxon>Spirodela</taxon>
    </lineage>
</organism>
<dbReference type="PANTHER" id="PTHR22835:SF659">
    <property type="entry name" value="GDSL LIPASE_ACYLHYDROLASE, PUTATIVE (AFU_ORTHOLOGUE AFUA_2G00510)-RELATED"/>
    <property type="match status" value="1"/>
</dbReference>
<protein>
    <submittedName>
        <fullName evidence="3">Uncharacterized protein</fullName>
    </submittedName>
</protein>
<evidence type="ECO:0000256" key="2">
    <source>
        <dbReference type="SAM" id="Phobius"/>
    </source>
</evidence>
<dbReference type="InterPro" id="IPR036514">
    <property type="entry name" value="SGNH_hydro_sf"/>
</dbReference>
<sequence length="102" mass="11280">MAYHSSRTPHFTVGFLIYLLVFSVFTVAESVTPRHTSIIRFGDSMTDTGNALIAEPELNQVLGNLPYGTTYFGLPTGRQSDGRLVVDFIGTPFSVSCHRRKP</sequence>
<evidence type="ECO:0000313" key="4">
    <source>
        <dbReference type="Proteomes" id="UP000663760"/>
    </source>
</evidence>
<keyword evidence="2" id="KW-0472">Membrane</keyword>
<name>A0A7I8KY15_SPIIN</name>
<dbReference type="Gene3D" id="3.40.50.1110">
    <property type="entry name" value="SGNH hydrolase"/>
    <property type="match status" value="1"/>
</dbReference>
<evidence type="ECO:0000313" key="3">
    <source>
        <dbReference type="EMBL" id="CAA7402581.1"/>
    </source>
</evidence>
<dbReference type="AlphaFoldDB" id="A0A7I8KY15"/>
<dbReference type="EMBL" id="LR746272">
    <property type="protein sequence ID" value="CAA7402581.1"/>
    <property type="molecule type" value="Genomic_DNA"/>
</dbReference>
<keyword evidence="2" id="KW-1133">Transmembrane helix</keyword>
<keyword evidence="4" id="KW-1185">Reference proteome</keyword>
<dbReference type="OrthoDB" id="786368at2759"/>
<gene>
    <name evidence="3" type="ORF">SI8410_09013259</name>
</gene>
<dbReference type="Proteomes" id="UP000663760">
    <property type="component" value="Chromosome 9"/>
</dbReference>
<proteinExistence type="inferred from homology"/>